<dbReference type="SUPFAM" id="SSF47413">
    <property type="entry name" value="lambda repressor-like DNA-binding domains"/>
    <property type="match status" value="1"/>
</dbReference>
<accession>A0A0Q3QLE3</accession>
<keyword evidence="3" id="KW-1185">Reference proteome</keyword>
<reference evidence="2 3" key="1">
    <citation type="submission" date="2015-09" db="EMBL/GenBank/DDBJ databases">
        <title>Genome sequencing project for genomic taxonomy and phylogenomics of Bacillus-like bacteria.</title>
        <authorList>
            <person name="Liu B."/>
            <person name="Wang J."/>
            <person name="Zhu Y."/>
            <person name="Liu G."/>
            <person name="Chen Q."/>
            <person name="Chen Z."/>
            <person name="Lan J."/>
            <person name="Che J."/>
            <person name="Ge C."/>
            <person name="Shi H."/>
            <person name="Pan Z."/>
            <person name="Liu X."/>
        </authorList>
    </citation>
    <scope>NUCLEOTIDE SEQUENCE [LARGE SCALE GENOMIC DNA]</scope>
    <source>
        <strain evidence="2 3">FJAT-18043</strain>
    </source>
</reference>
<dbReference type="Pfam" id="PF13443">
    <property type="entry name" value="HTH_26"/>
    <property type="match status" value="1"/>
</dbReference>
<gene>
    <name evidence="2" type="ORF">AN957_09695</name>
</gene>
<dbReference type="InterPro" id="IPR010982">
    <property type="entry name" value="Lambda_DNA-bd_dom_sf"/>
</dbReference>
<name>A0A0Q3QLE3_9BACI</name>
<organism evidence="2 3">
    <name type="scientific">Cytobacillus solani</name>
    <dbReference type="NCBI Taxonomy" id="1637975"/>
    <lineage>
        <taxon>Bacteria</taxon>
        <taxon>Bacillati</taxon>
        <taxon>Bacillota</taxon>
        <taxon>Bacilli</taxon>
        <taxon>Bacillales</taxon>
        <taxon>Bacillaceae</taxon>
        <taxon>Cytobacillus</taxon>
    </lineage>
</organism>
<dbReference type="GO" id="GO:0003677">
    <property type="term" value="F:DNA binding"/>
    <property type="evidence" value="ECO:0007669"/>
    <property type="project" value="InterPro"/>
</dbReference>
<dbReference type="Proteomes" id="UP000050996">
    <property type="component" value="Unassembled WGS sequence"/>
</dbReference>
<evidence type="ECO:0000313" key="2">
    <source>
        <dbReference type="EMBL" id="KQL18817.1"/>
    </source>
</evidence>
<sequence>MLNYRPLKETLKQKGLVLSDLRDTIGLNSRTQAIISRNEPVSLATIHKICTHLNVPIEKVIELELGDMNTEE</sequence>
<proteinExistence type="predicted"/>
<dbReference type="EMBL" id="LJIX01000006">
    <property type="protein sequence ID" value="KQL18817.1"/>
    <property type="molecule type" value="Genomic_DNA"/>
</dbReference>
<dbReference type="RefSeq" id="WP_056683747.1">
    <property type="nucleotide sequence ID" value="NZ_LJIX01000006.1"/>
</dbReference>
<dbReference type="AlphaFoldDB" id="A0A0Q3QLE3"/>
<protein>
    <recommendedName>
        <fullName evidence="1">HTH cro/C1-type domain-containing protein</fullName>
    </recommendedName>
</protein>
<comment type="caution">
    <text evidence="2">The sequence shown here is derived from an EMBL/GenBank/DDBJ whole genome shotgun (WGS) entry which is preliminary data.</text>
</comment>
<dbReference type="PATRIC" id="fig|1637975.4.peg.1715"/>
<evidence type="ECO:0000313" key="3">
    <source>
        <dbReference type="Proteomes" id="UP000050996"/>
    </source>
</evidence>
<dbReference type="InterPro" id="IPR001387">
    <property type="entry name" value="Cro/C1-type_HTH"/>
</dbReference>
<dbReference type="Gene3D" id="1.10.260.40">
    <property type="entry name" value="lambda repressor-like DNA-binding domains"/>
    <property type="match status" value="1"/>
</dbReference>
<dbReference type="STRING" id="1637975.AN957_09695"/>
<evidence type="ECO:0000259" key="1">
    <source>
        <dbReference type="Pfam" id="PF13443"/>
    </source>
</evidence>
<feature type="domain" description="HTH cro/C1-type" evidence="1">
    <location>
        <begin position="7"/>
        <end position="63"/>
    </location>
</feature>